<dbReference type="SMART" id="SM00612">
    <property type="entry name" value="Kelch"/>
    <property type="match status" value="6"/>
</dbReference>
<evidence type="ECO:0000256" key="7">
    <source>
        <dbReference type="ARBA" id="ARBA00043912"/>
    </source>
</evidence>
<organism evidence="9 10">
    <name type="scientific">Parthenolecanium corni</name>
    <dbReference type="NCBI Taxonomy" id="536013"/>
    <lineage>
        <taxon>Eukaryota</taxon>
        <taxon>Metazoa</taxon>
        <taxon>Ecdysozoa</taxon>
        <taxon>Arthropoda</taxon>
        <taxon>Hexapoda</taxon>
        <taxon>Insecta</taxon>
        <taxon>Pterygota</taxon>
        <taxon>Neoptera</taxon>
        <taxon>Paraneoptera</taxon>
        <taxon>Hemiptera</taxon>
        <taxon>Sternorrhyncha</taxon>
        <taxon>Coccoidea</taxon>
        <taxon>Coccidae</taxon>
        <taxon>Parthenolecanium</taxon>
    </lineage>
</organism>
<dbReference type="Gene3D" id="1.25.40.420">
    <property type="match status" value="1"/>
</dbReference>
<evidence type="ECO:0000256" key="1">
    <source>
        <dbReference type="ARBA" id="ARBA00004906"/>
    </source>
</evidence>
<dbReference type="Pfam" id="PF07707">
    <property type="entry name" value="BACK"/>
    <property type="match status" value="1"/>
</dbReference>
<dbReference type="InterPro" id="IPR011333">
    <property type="entry name" value="SKP1/BTB/POZ_sf"/>
</dbReference>
<proteinExistence type="predicted"/>
<comment type="function">
    <text evidence="7">Probable substrate-specific adapter of an E3 ubiquitin-protein ligase complex which mediates the ubiquitination and subsequent proteasomal degradation of target proteins. May have a role in synapse differentiation and growth.</text>
</comment>
<evidence type="ECO:0000259" key="8">
    <source>
        <dbReference type="PROSITE" id="PS50097"/>
    </source>
</evidence>
<dbReference type="PROSITE" id="PS50097">
    <property type="entry name" value="BTB"/>
    <property type="match status" value="1"/>
</dbReference>
<keyword evidence="3" id="KW-0880">Kelch repeat</keyword>
<evidence type="ECO:0000313" key="10">
    <source>
        <dbReference type="Proteomes" id="UP001367676"/>
    </source>
</evidence>
<dbReference type="InterPro" id="IPR006652">
    <property type="entry name" value="Kelch_1"/>
</dbReference>
<reference evidence="9 10" key="1">
    <citation type="submission" date="2024-03" db="EMBL/GenBank/DDBJ databases">
        <title>Adaptation during the transition from Ophiocordyceps entomopathogen to insect associate is accompanied by gene loss and intensified selection.</title>
        <authorList>
            <person name="Ward C.M."/>
            <person name="Onetto C.A."/>
            <person name="Borneman A.R."/>
        </authorList>
    </citation>
    <scope>NUCLEOTIDE SEQUENCE [LARGE SCALE GENOMIC DNA]</scope>
    <source>
        <strain evidence="9">AWRI1</strain>
        <tissue evidence="9">Single Adult Female</tissue>
    </source>
</reference>
<evidence type="ECO:0000256" key="6">
    <source>
        <dbReference type="ARBA" id="ARBA00023203"/>
    </source>
</evidence>
<dbReference type="SMART" id="SM00875">
    <property type="entry name" value="BACK"/>
    <property type="match status" value="1"/>
</dbReference>
<evidence type="ECO:0000256" key="2">
    <source>
        <dbReference type="ARBA" id="ARBA00013699"/>
    </source>
</evidence>
<accession>A0AAN9THQ5</accession>
<comment type="pathway">
    <text evidence="1">Protein modification; protein ubiquitination.</text>
</comment>
<dbReference type="Gene3D" id="2.120.10.80">
    <property type="entry name" value="Kelch-type beta propeller"/>
    <property type="match status" value="1"/>
</dbReference>
<evidence type="ECO:0000256" key="5">
    <source>
        <dbReference type="ARBA" id="ARBA00022786"/>
    </source>
</evidence>
<dbReference type="SUPFAM" id="SSF117281">
    <property type="entry name" value="Kelch motif"/>
    <property type="match status" value="1"/>
</dbReference>
<dbReference type="SMART" id="SM00225">
    <property type="entry name" value="BTB"/>
    <property type="match status" value="1"/>
</dbReference>
<evidence type="ECO:0000313" key="9">
    <source>
        <dbReference type="EMBL" id="KAK7585856.1"/>
    </source>
</evidence>
<dbReference type="Gene3D" id="3.30.710.10">
    <property type="entry name" value="Potassium Channel Kv1.1, Chain A"/>
    <property type="match status" value="1"/>
</dbReference>
<dbReference type="GO" id="GO:0003779">
    <property type="term" value="F:actin binding"/>
    <property type="evidence" value="ECO:0007669"/>
    <property type="project" value="UniProtKB-KW"/>
</dbReference>
<keyword evidence="6" id="KW-0009">Actin-binding</keyword>
<dbReference type="Pfam" id="PF24681">
    <property type="entry name" value="Kelch_KLHDC2_KLHL20_DRC7"/>
    <property type="match status" value="1"/>
</dbReference>
<evidence type="ECO:0000256" key="4">
    <source>
        <dbReference type="ARBA" id="ARBA00022737"/>
    </source>
</evidence>
<dbReference type="Proteomes" id="UP001367676">
    <property type="component" value="Unassembled WGS sequence"/>
</dbReference>
<dbReference type="PANTHER" id="PTHR24412:SF172">
    <property type="entry name" value="KELCH-LIKE PROTEIN 10"/>
    <property type="match status" value="1"/>
</dbReference>
<dbReference type="PIRSF" id="PIRSF037037">
    <property type="entry name" value="Kelch-like_protein_gigaxonin"/>
    <property type="match status" value="1"/>
</dbReference>
<evidence type="ECO:0000256" key="3">
    <source>
        <dbReference type="ARBA" id="ARBA00022441"/>
    </source>
</evidence>
<comment type="caution">
    <text evidence="9">The sequence shown here is derived from an EMBL/GenBank/DDBJ whole genome shotgun (WGS) entry which is preliminary data.</text>
</comment>
<feature type="domain" description="BTB" evidence="8">
    <location>
        <begin position="19"/>
        <end position="91"/>
    </location>
</feature>
<dbReference type="AlphaFoldDB" id="A0AAN9THQ5"/>
<dbReference type="PRINTS" id="PR00501">
    <property type="entry name" value="KELCHREPEAT"/>
</dbReference>
<gene>
    <name evidence="9" type="ORF">V9T40_000035</name>
</gene>
<sequence length="608" mass="69000">MSPEMLKNLNDLRLSNKFCDAKIIVEDGGATFLAHRAILAGTSKYFCALFTTPLETNTEHEFKVTRLPWVSKTLMEEVLNYTYTRKFELTDENAFDMYIVCDYLCIDSATEACVSFLKKQIDEANCIEILSFARSYLCPSLSVTAERYTLRNFLQVAERNVDLLECDLKDVINIVSSNHLNVYVEEPVWEFALKWVNHRPDERSSYIAHILGKIRLGIMNETFFAQNVAQNAIVCENIQCHSIIDSVNSFYRDCNRLQFVQEEVPTPKFAQPRIPHDIVFAVGGWSIGSPTAVVESYDSRADRWMRPEYMLDPQGARAYHGCAILDGKMYVIGGFDGLEYFNSCRCYDFDTRQWHNIAPMNTRRCYVSVTVLAGMIFAMGGYDGHNRQSTAEKYDPATNQWTLLPNMNVARSDADATTLNGRIYITGGFNGIECLNTAEIFDPEVNEWSLLPPMLFRRSGVSCIAYNSMIYVLGGFDGTIRLRSVERFDPTTETWSATPDMLSPRSNFAVEVVDDVIIVIGGFNGIGTTHYVECYDKKLNEWRHASDMSLNRSALSACLIQDLTDVSGLIYEQRDALMEEKRLALHALLPQTPESDDTISDNFDDIEI</sequence>
<dbReference type="InterPro" id="IPR011705">
    <property type="entry name" value="BACK"/>
</dbReference>
<keyword evidence="5" id="KW-0833">Ubl conjugation pathway</keyword>
<name>A0AAN9THQ5_9HEMI</name>
<dbReference type="InterPro" id="IPR017096">
    <property type="entry name" value="BTB-kelch_protein"/>
</dbReference>
<dbReference type="EMBL" id="JBBCAQ010000028">
    <property type="protein sequence ID" value="KAK7585856.1"/>
    <property type="molecule type" value="Genomic_DNA"/>
</dbReference>
<dbReference type="FunFam" id="1.25.40.420:FF:000001">
    <property type="entry name" value="Kelch-like family member 12"/>
    <property type="match status" value="1"/>
</dbReference>
<keyword evidence="10" id="KW-1185">Reference proteome</keyword>
<protein>
    <recommendedName>
        <fullName evidence="2">Kelch-like protein diablo</fullName>
    </recommendedName>
</protein>
<dbReference type="Pfam" id="PF00651">
    <property type="entry name" value="BTB"/>
    <property type="match status" value="1"/>
</dbReference>
<dbReference type="InterPro" id="IPR015915">
    <property type="entry name" value="Kelch-typ_b-propeller"/>
</dbReference>
<dbReference type="SUPFAM" id="SSF54695">
    <property type="entry name" value="POZ domain"/>
    <property type="match status" value="1"/>
</dbReference>
<dbReference type="Pfam" id="PF01344">
    <property type="entry name" value="Kelch_1"/>
    <property type="match status" value="2"/>
</dbReference>
<dbReference type="PANTHER" id="PTHR24412">
    <property type="entry name" value="KELCH PROTEIN"/>
    <property type="match status" value="1"/>
</dbReference>
<dbReference type="InterPro" id="IPR000210">
    <property type="entry name" value="BTB/POZ_dom"/>
</dbReference>
<keyword evidence="4" id="KW-0677">Repeat</keyword>